<protein>
    <submittedName>
        <fullName evidence="1">Uncharacterized protein</fullName>
    </submittedName>
</protein>
<evidence type="ECO:0000313" key="2">
    <source>
        <dbReference type="EMBL" id="CAD6492995.1"/>
    </source>
</evidence>
<sequence length="119" mass="13718">MMKKVSYYHDRLGKTKYNVLVTDDAFQEISKYAEKVNKFLEKVFRSLNLTLNDIETIQICGIFGSLIYQQTVYPSEAKNFDSGKCKSFESFEKGSMQKCPYTNNCGAHARVFEQRAADK</sequence>
<gene>
    <name evidence="2" type="ORF">EMLJLAPB_00414</name>
    <name evidence="1" type="ORF">FFODKBPE_00260</name>
</gene>
<evidence type="ECO:0000313" key="1">
    <source>
        <dbReference type="EMBL" id="CAD6492036.1"/>
    </source>
</evidence>
<reference evidence="1" key="1">
    <citation type="submission" date="2020-10" db="EMBL/GenBank/DDBJ databases">
        <authorList>
            <person name="Hahn C.J."/>
            <person name="Laso-Perez R."/>
            <person name="Vulcano F."/>
            <person name="Vaziourakis K.-M."/>
            <person name="Stokke R."/>
            <person name="Steen I.H."/>
            <person name="Teske A."/>
            <person name="Boetius A."/>
            <person name="Liebeke M."/>
            <person name="Amann R."/>
            <person name="Knittel K."/>
        </authorList>
    </citation>
    <scope>NUCLEOTIDE SEQUENCE</scope>
    <source>
        <strain evidence="2">Gfbio:e3339647-f889-4370-9287-4fb5cb688e4c:AG392D22_GoMArc1</strain>
        <strain evidence="1">Gfbio:e3339647-f889-4370-9287-4fb5cb688e4c:AG394J04_GoMArc1</strain>
    </source>
</reference>
<organism evidence="1 3">
    <name type="scientific">Candidatus Argoarchaeum ethanivorans</name>
    <dbReference type="NCBI Taxonomy" id="2608793"/>
    <lineage>
        <taxon>Archaea</taxon>
        <taxon>Methanobacteriati</taxon>
        <taxon>Methanobacteriota</taxon>
        <taxon>Stenosarchaea group</taxon>
        <taxon>Methanomicrobia</taxon>
        <taxon>Methanosarcinales</taxon>
        <taxon>Methanosarcinales incertae sedis</taxon>
        <taxon>GOM Arc I cluster</taxon>
        <taxon>Candidatus Argoarchaeum</taxon>
    </lineage>
</organism>
<comment type="caution">
    <text evidence="1">The sequence shown here is derived from an EMBL/GenBank/DDBJ whole genome shotgun (WGS) entry which is preliminary data.</text>
</comment>
<accession>A0A811T438</accession>
<dbReference type="Proteomes" id="UP000603056">
    <property type="component" value="Unassembled WGS sequence"/>
</dbReference>
<dbReference type="AlphaFoldDB" id="A0A811T438"/>
<dbReference type="Proteomes" id="UP000634805">
    <property type="component" value="Unassembled WGS sequence"/>
</dbReference>
<evidence type="ECO:0000313" key="3">
    <source>
        <dbReference type="Proteomes" id="UP000603056"/>
    </source>
</evidence>
<dbReference type="EMBL" id="CAJHIS010000008">
    <property type="protein sequence ID" value="CAD6492995.1"/>
    <property type="molecule type" value="Genomic_DNA"/>
</dbReference>
<dbReference type="EMBL" id="CAJHIP010000006">
    <property type="protein sequence ID" value="CAD6492036.1"/>
    <property type="molecule type" value="Genomic_DNA"/>
</dbReference>
<proteinExistence type="predicted"/>
<name>A0A811T438_9EURY</name>